<evidence type="ECO:0000256" key="5">
    <source>
        <dbReference type="ARBA" id="ARBA00022729"/>
    </source>
</evidence>
<dbReference type="PROSITE" id="PS50234">
    <property type="entry name" value="VWFA"/>
    <property type="match status" value="1"/>
</dbReference>
<evidence type="ECO:0000313" key="9">
    <source>
        <dbReference type="EMBL" id="TNV83840.1"/>
    </source>
</evidence>
<keyword evidence="10" id="KW-1185">Reference proteome</keyword>
<organism evidence="9 10">
    <name type="scientific">Halteria grandinella</name>
    <dbReference type="NCBI Taxonomy" id="5974"/>
    <lineage>
        <taxon>Eukaryota</taxon>
        <taxon>Sar</taxon>
        <taxon>Alveolata</taxon>
        <taxon>Ciliophora</taxon>
        <taxon>Intramacronucleata</taxon>
        <taxon>Spirotrichea</taxon>
        <taxon>Stichotrichia</taxon>
        <taxon>Sporadotrichida</taxon>
        <taxon>Halteriidae</taxon>
        <taxon>Halteria</taxon>
    </lineage>
</organism>
<dbReference type="GO" id="GO:0005524">
    <property type="term" value="F:ATP binding"/>
    <property type="evidence" value="ECO:0007669"/>
    <property type="project" value="InterPro"/>
</dbReference>
<dbReference type="GO" id="GO:0005737">
    <property type="term" value="C:cytoplasm"/>
    <property type="evidence" value="ECO:0007669"/>
    <property type="project" value="TreeGrafter"/>
</dbReference>
<gene>
    <name evidence="9" type="ORF">FGO68_gene9920</name>
</gene>
<evidence type="ECO:0008006" key="11">
    <source>
        <dbReference type="Google" id="ProtNLM"/>
    </source>
</evidence>
<keyword evidence="5" id="KW-0732">Signal</keyword>
<dbReference type="AlphaFoldDB" id="A0A8J8T6U1"/>
<evidence type="ECO:0000256" key="4">
    <source>
        <dbReference type="ARBA" id="ARBA00022679"/>
    </source>
</evidence>
<dbReference type="PROSITE" id="PS51158">
    <property type="entry name" value="ALPHA_KINASE"/>
    <property type="match status" value="1"/>
</dbReference>
<evidence type="ECO:0000256" key="2">
    <source>
        <dbReference type="ARBA" id="ARBA00022525"/>
    </source>
</evidence>
<protein>
    <recommendedName>
        <fullName evidence="11">Alpha-type protein kinase domain-containing protein</fullName>
    </recommendedName>
</protein>
<dbReference type="InterPro" id="IPR036465">
    <property type="entry name" value="vWFA_dom_sf"/>
</dbReference>
<dbReference type="InterPro" id="IPR052969">
    <property type="entry name" value="Thr-specific_kinase-like"/>
</dbReference>
<dbReference type="SMART" id="SM00811">
    <property type="entry name" value="Alpha_kinase"/>
    <property type="match status" value="1"/>
</dbReference>
<keyword evidence="3" id="KW-0723">Serine/threonine-protein kinase</keyword>
<evidence type="ECO:0000256" key="3">
    <source>
        <dbReference type="ARBA" id="ARBA00022527"/>
    </source>
</evidence>
<evidence type="ECO:0000256" key="1">
    <source>
        <dbReference type="ARBA" id="ARBA00004613"/>
    </source>
</evidence>
<dbReference type="SUPFAM" id="SSF56112">
    <property type="entry name" value="Protein kinase-like (PK-like)"/>
    <property type="match status" value="1"/>
</dbReference>
<keyword evidence="4" id="KW-0808">Transferase</keyword>
<dbReference type="InterPro" id="IPR002035">
    <property type="entry name" value="VWF_A"/>
</dbReference>
<dbReference type="CDD" id="cd04515">
    <property type="entry name" value="Alpha_kinase"/>
    <property type="match status" value="1"/>
</dbReference>
<dbReference type="Proteomes" id="UP000785679">
    <property type="component" value="Unassembled WGS sequence"/>
</dbReference>
<comment type="caution">
    <text evidence="9">The sequence shown here is derived from an EMBL/GenBank/DDBJ whole genome shotgun (WGS) entry which is preliminary data.</text>
</comment>
<sequence length="511" mass="57899">MEKKTQPVNGKFLKSSFASLFAEKETFKQISPAAYEEQKMLIQKVKKSSSVDVLFIMDCTGSMKKYMDQAKTTIIDIIKKVQQCFQGFTFRVGFVAYRDLHDKRYPNIEYIDFTTRIEAVQDFVGKVQALSGQDCAEDVIGGLNAGLKLKSNANLLCCFFIADAPSHGSQYHRRSSSYDYLADKIPENALENVLEQYKKMANVVEFTCLKITDDTDIMFQKMQKVLPNLTIQKIDSALKFADIVTSTIVHHASNHDKQIIKNVIKPISGEGLTTKATFWQVILPPIPKDALQIDETFLKEFGKKLRFVEESCTIKILKDELGKGACSIAHKIHDVTRDRKMVGKVPINFLTQEDGLKVVKDRIITQAYSCFFAQYYRCVTALDQLQAAPPIFVLPPSYYVLDEPFKGIKHIYAEPELNYNEQWARYSNNSAFCASQTMASFSHFTWVASQKYLMVTDLQGKGFILTDPAIHSDDSNVFSESTNKGQEGFVSFFMQQHPECSDQVCHPIGLD</sequence>
<reference evidence="9" key="1">
    <citation type="submission" date="2019-06" db="EMBL/GenBank/DDBJ databases">
        <authorList>
            <person name="Zheng W."/>
        </authorList>
    </citation>
    <scope>NUCLEOTIDE SEQUENCE</scope>
    <source>
        <strain evidence="9">QDHG01</strain>
    </source>
</reference>
<dbReference type="InterPro" id="IPR056861">
    <property type="entry name" value="HMCN1-like_VWA"/>
</dbReference>
<evidence type="ECO:0000313" key="10">
    <source>
        <dbReference type="Proteomes" id="UP000785679"/>
    </source>
</evidence>
<keyword evidence="6" id="KW-0418">Kinase</keyword>
<evidence type="ECO:0000259" key="8">
    <source>
        <dbReference type="PROSITE" id="PS51158"/>
    </source>
</evidence>
<feature type="domain" description="Alpha-type protein kinase" evidence="8">
    <location>
        <begin position="299"/>
        <end position="511"/>
    </location>
</feature>
<accession>A0A8J8T6U1</accession>
<dbReference type="GO" id="GO:0004674">
    <property type="term" value="F:protein serine/threonine kinase activity"/>
    <property type="evidence" value="ECO:0007669"/>
    <property type="project" value="UniProtKB-KW"/>
</dbReference>
<evidence type="ECO:0000259" key="7">
    <source>
        <dbReference type="PROSITE" id="PS50234"/>
    </source>
</evidence>
<comment type="subcellular location">
    <subcellularLocation>
        <location evidence="1">Secreted</location>
    </subcellularLocation>
</comment>
<name>A0A8J8T6U1_HALGN</name>
<dbReference type="SUPFAM" id="SSF53300">
    <property type="entry name" value="vWA-like"/>
    <property type="match status" value="1"/>
</dbReference>
<dbReference type="Gene3D" id="3.40.50.410">
    <property type="entry name" value="von Willebrand factor, type A domain"/>
    <property type="match status" value="1"/>
</dbReference>
<dbReference type="CDD" id="cd00198">
    <property type="entry name" value="vWFA"/>
    <property type="match status" value="1"/>
</dbReference>
<dbReference type="Gene3D" id="3.20.200.10">
    <property type="entry name" value="MHCK/EF2 kinase"/>
    <property type="match status" value="1"/>
</dbReference>
<dbReference type="OrthoDB" id="422053at2759"/>
<keyword evidence="2" id="KW-0964">Secreted</keyword>
<dbReference type="InterPro" id="IPR004166">
    <property type="entry name" value="a-kinase_dom"/>
</dbReference>
<dbReference type="PANTHER" id="PTHR47763">
    <property type="entry name" value="ALPHA-PROTEIN KINASE VWKA"/>
    <property type="match status" value="1"/>
</dbReference>
<dbReference type="Pfam" id="PF02816">
    <property type="entry name" value="Alpha_kinase"/>
    <property type="match status" value="1"/>
</dbReference>
<feature type="domain" description="VWFA" evidence="7">
    <location>
        <begin position="52"/>
        <end position="267"/>
    </location>
</feature>
<proteinExistence type="predicted"/>
<dbReference type="Pfam" id="PF25106">
    <property type="entry name" value="VWA_4"/>
    <property type="match status" value="1"/>
</dbReference>
<dbReference type="EMBL" id="RRYP01003394">
    <property type="protein sequence ID" value="TNV83840.1"/>
    <property type="molecule type" value="Genomic_DNA"/>
</dbReference>
<dbReference type="PANTHER" id="PTHR47763:SF5">
    <property type="entry name" value="CHROMOSOME UNDETERMINED SCAFFOLD_25, WHOLE GENOME SHOTGUN SEQUENCE"/>
    <property type="match status" value="1"/>
</dbReference>
<dbReference type="InterPro" id="IPR011009">
    <property type="entry name" value="Kinase-like_dom_sf"/>
</dbReference>
<evidence type="ECO:0000256" key="6">
    <source>
        <dbReference type="ARBA" id="ARBA00022777"/>
    </source>
</evidence>